<dbReference type="Pfam" id="PF19609">
    <property type="entry name" value="DUF6114"/>
    <property type="match status" value="1"/>
</dbReference>
<keyword evidence="2" id="KW-0812">Transmembrane</keyword>
<feature type="transmembrane region" description="Helical" evidence="2">
    <location>
        <begin position="33"/>
        <end position="51"/>
    </location>
</feature>
<feature type="transmembrane region" description="Helical" evidence="2">
    <location>
        <begin position="63"/>
        <end position="86"/>
    </location>
</feature>
<gene>
    <name evidence="3" type="ORF">AB5J51_14120</name>
</gene>
<sequence>MNHQAPVYVRRSDDALLTVAYYHFYAWRGRRPFWAGLFMLLGGVPIVYFPYADMRLGNVTLAMATTTGSGSLIIGILLMTLGLALWFQQSIRVFAGVASILLALVSLPVSNLGGFFLGFIFSMVGGALALSWVPGSPEAEAAVPDDGTGKSAAMADNSQSNSGIPGIPAPRETETAYASETTAHADGGRNSAG</sequence>
<keyword evidence="2" id="KW-1133">Transmembrane helix</keyword>
<evidence type="ECO:0000256" key="1">
    <source>
        <dbReference type="SAM" id="MobiDB-lite"/>
    </source>
</evidence>
<accession>A0AB39Y2F3</accession>
<feature type="transmembrane region" description="Helical" evidence="2">
    <location>
        <begin position="93"/>
        <end position="109"/>
    </location>
</feature>
<evidence type="ECO:0000313" key="3">
    <source>
        <dbReference type="EMBL" id="XDV63989.1"/>
    </source>
</evidence>
<feature type="region of interest" description="Disordered" evidence="1">
    <location>
        <begin position="140"/>
        <end position="193"/>
    </location>
</feature>
<protein>
    <submittedName>
        <fullName evidence="3">DUF6114 domain-containing protein</fullName>
    </submittedName>
</protein>
<dbReference type="RefSeq" id="WP_133896849.1">
    <property type="nucleotide sequence ID" value="NZ_CP165727.1"/>
</dbReference>
<reference evidence="3" key="1">
    <citation type="submission" date="2024-08" db="EMBL/GenBank/DDBJ databases">
        <authorList>
            <person name="Yu S.T."/>
        </authorList>
    </citation>
    <scope>NUCLEOTIDE SEQUENCE</scope>
    <source>
        <strain evidence="3">R33</strain>
    </source>
</reference>
<name>A0AB39Y2F3_9ACTN</name>
<proteinExistence type="predicted"/>
<feature type="compositionally biased region" description="Low complexity" evidence="1">
    <location>
        <begin position="175"/>
        <end position="185"/>
    </location>
</feature>
<dbReference type="AlphaFoldDB" id="A0AB39Y2F3"/>
<organism evidence="3">
    <name type="scientific">Streptomyces sp. R33</name>
    <dbReference type="NCBI Taxonomy" id="3238629"/>
    <lineage>
        <taxon>Bacteria</taxon>
        <taxon>Bacillati</taxon>
        <taxon>Actinomycetota</taxon>
        <taxon>Actinomycetes</taxon>
        <taxon>Kitasatosporales</taxon>
        <taxon>Streptomycetaceae</taxon>
        <taxon>Streptomyces</taxon>
    </lineage>
</organism>
<evidence type="ECO:0000256" key="2">
    <source>
        <dbReference type="SAM" id="Phobius"/>
    </source>
</evidence>
<dbReference type="InterPro" id="IPR046096">
    <property type="entry name" value="DUF6114"/>
</dbReference>
<dbReference type="EMBL" id="CP165727">
    <property type="protein sequence ID" value="XDV63989.1"/>
    <property type="molecule type" value="Genomic_DNA"/>
</dbReference>
<keyword evidence="2" id="KW-0472">Membrane</keyword>